<dbReference type="GO" id="GO:0005261">
    <property type="term" value="F:monoatomic cation channel activity"/>
    <property type="evidence" value="ECO:0007669"/>
    <property type="project" value="TreeGrafter"/>
</dbReference>
<dbReference type="GO" id="GO:0005886">
    <property type="term" value="C:plasma membrane"/>
    <property type="evidence" value="ECO:0007669"/>
    <property type="project" value="TreeGrafter"/>
</dbReference>
<dbReference type="PANTHER" id="PTHR46730">
    <property type="entry name" value="POLYCYSTIN-1"/>
    <property type="match status" value="1"/>
</dbReference>
<dbReference type="PROSITE" id="PS50095">
    <property type="entry name" value="PLAT"/>
    <property type="match status" value="1"/>
</dbReference>
<organism evidence="9 10">
    <name type="scientific">Caerostris extrusa</name>
    <name type="common">Bark spider</name>
    <name type="synonym">Caerostris bankana</name>
    <dbReference type="NCBI Taxonomy" id="172846"/>
    <lineage>
        <taxon>Eukaryota</taxon>
        <taxon>Metazoa</taxon>
        <taxon>Ecdysozoa</taxon>
        <taxon>Arthropoda</taxon>
        <taxon>Chelicerata</taxon>
        <taxon>Arachnida</taxon>
        <taxon>Araneae</taxon>
        <taxon>Araneomorphae</taxon>
        <taxon>Entelegynae</taxon>
        <taxon>Araneoidea</taxon>
        <taxon>Araneidae</taxon>
        <taxon>Caerostris</taxon>
    </lineage>
</organism>
<evidence type="ECO:0000256" key="6">
    <source>
        <dbReference type="PROSITE-ProRule" id="PRU00152"/>
    </source>
</evidence>
<comment type="subcellular location">
    <subcellularLocation>
        <location evidence="1">Membrane</location>
    </subcellularLocation>
</comment>
<dbReference type="SUPFAM" id="SSF49723">
    <property type="entry name" value="Lipase/lipooxygenase domain (PLAT/LH2 domain)"/>
    <property type="match status" value="1"/>
</dbReference>
<dbReference type="Gene3D" id="2.60.60.20">
    <property type="entry name" value="PLAT/LH2 domain"/>
    <property type="match status" value="1"/>
</dbReference>
<keyword evidence="2 7" id="KW-0812">Transmembrane</keyword>
<reference evidence="9 10" key="1">
    <citation type="submission" date="2021-06" db="EMBL/GenBank/DDBJ databases">
        <title>Caerostris extrusa draft genome.</title>
        <authorList>
            <person name="Kono N."/>
            <person name="Arakawa K."/>
        </authorList>
    </citation>
    <scope>NUCLEOTIDE SEQUENCE [LARGE SCALE GENOMIC DNA]</scope>
</reference>
<evidence type="ECO:0000256" key="4">
    <source>
        <dbReference type="ARBA" id="ARBA00022989"/>
    </source>
</evidence>
<feature type="transmembrane region" description="Helical" evidence="7">
    <location>
        <begin position="361"/>
        <end position="379"/>
    </location>
</feature>
<dbReference type="InterPro" id="IPR036392">
    <property type="entry name" value="PLAT/LH2_dom_sf"/>
</dbReference>
<evidence type="ECO:0000313" key="9">
    <source>
        <dbReference type="EMBL" id="GIY66304.1"/>
    </source>
</evidence>
<keyword evidence="4 7" id="KW-1133">Transmembrane helix</keyword>
<comment type="caution">
    <text evidence="6">Lacks conserved residue(s) required for the propagation of feature annotation.</text>
</comment>
<gene>
    <name evidence="9" type="primary">PKD1L3</name>
    <name evidence="9" type="ORF">CEXT_48072</name>
</gene>
<accession>A0AAV4V9I0</accession>
<sequence>MHGFTSEVLQHEFLVLLSKLVFASHSVYLRNEELIRMGRQEFVEEIKSMMKTRLKVEEPLIVEVPHAIFVPYPGLYYFALWTPIENKNIMSNEVIGEYSIFIWKDVCLGKSRGIWSTQNCHSSETSDYFWTDCKCSAQEITAYSIPFLSHTFLVPLKDLMEPYFNLLPIVIFILVLLIYLILLVFNFYKDKLKNVNNCPIPLIDNSNNHKQLYVICVKTGIYFSSGTTASVFIVLHGTKGMTETRQLIDSKAEKFCFQKGSVDLFLMSTEKSLGPLVKLEIWHNNYGPSLLGYSYDFECSKWLSAEKGDGQIERELAVSETIPSFISIFSDSFITFIHDLNLWNAVICESPSSFYTGVQRLTCCLCFCLNCAFLIILLMEQILEKDINHYDLPHISKNTFPICLLVSAVATIPQVVFTFLFRRSSDRSASSLGESDSFYSSFEESSVMSIPGLMEESFSTEGKDEFPTSVSSVSISDPVSPLQKTLSTWQAFENWVRKKHDLIKSDPSGRQVATEKSDSVLIPEEIMLEDLENLNEMDSNSIASNDSQQEELKEDYVYNTDTMVDDLNLCLHFPFLHYSFYYIAWVFCIQYIANWYFYCYENFKFSSSKCTFWIKYIFFSLLCSFLLIIPFMVLMLAVLSSLKRFLRKEILPTNNPPMQKIVVNNETDKIQPSYKRIEYFKNTYVHREQVLEQFRQCAFKEKFIFNLQSYFWQYIAMLILLLVFITAKRDIQQIYAKNFHSQYIFKENMLALKTSLNSSLELIDWFDVVGSAVIRLFKTSPYANHSFAFWETDYISKNASSYNLLHKYEPRLLRGYYGNYYKEDDFVILSDNLEEAEAQMDAFLPLLLNTTSGAVSVEFLLFNPSFSTLTSVSFLFEITELRVHFTKSFYLPNYMNLRVLGYHIHFCFYIFSSYSLFL</sequence>
<dbReference type="PANTHER" id="PTHR46730:SF1">
    <property type="entry name" value="PLAT DOMAIN-CONTAINING PROTEIN"/>
    <property type="match status" value="1"/>
</dbReference>
<dbReference type="Proteomes" id="UP001054945">
    <property type="component" value="Unassembled WGS sequence"/>
</dbReference>
<evidence type="ECO:0000256" key="5">
    <source>
        <dbReference type="ARBA" id="ARBA00023136"/>
    </source>
</evidence>
<proteinExistence type="predicted"/>
<dbReference type="EMBL" id="BPLR01014108">
    <property type="protein sequence ID" value="GIY66304.1"/>
    <property type="molecule type" value="Genomic_DNA"/>
</dbReference>
<keyword evidence="3" id="KW-0677">Repeat</keyword>
<evidence type="ECO:0000313" key="10">
    <source>
        <dbReference type="Proteomes" id="UP001054945"/>
    </source>
</evidence>
<feature type="transmembrane region" description="Helical" evidence="7">
    <location>
        <begin position="579"/>
        <end position="597"/>
    </location>
</feature>
<dbReference type="GO" id="GO:0006816">
    <property type="term" value="P:calcium ion transport"/>
    <property type="evidence" value="ECO:0007669"/>
    <property type="project" value="TreeGrafter"/>
</dbReference>
<dbReference type="Pfam" id="PF01477">
    <property type="entry name" value="PLAT"/>
    <property type="match status" value="1"/>
</dbReference>
<feature type="transmembrane region" description="Helical" evidence="7">
    <location>
        <begin position="166"/>
        <end position="188"/>
    </location>
</feature>
<feature type="transmembrane region" description="Helical" evidence="7">
    <location>
        <begin position="617"/>
        <end position="639"/>
    </location>
</feature>
<feature type="transmembrane region" description="Helical" evidence="7">
    <location>
        <begin position="399"/>
        <end position="421"/>
    </location>
</feature>
<evidence type="ECO:0000256" key="2">
    <source>
        <dbReference type="ARBA" id="ARBA00022692"/>
    </source>
</evidence>
<evidence type="ECO:0000256" key="1">
    <source>
        <dbReference type="ARBA" id="ARBA00004370"/>
    </source>
</evidence>
<keyword evidence="5 7" id="KW-0472">Membrane</keyword>
<protein>
    <submittedName>
        <fullName evidence="9">Polycystic kidney disease protein 1-like 3</fullName>
    </submittedName>
</protein>
<evidence type="ECO:0000256" key="3">
    <source>
        <dbReference type="ARBA" id="ARBA00022737"/>
    </source>
</evidence>
<keyword evidence="10" id="KW-1185">Reference proteome</keyword>
<evidence type="ECO:0000256" key="7">
    <source>
        <dbReference type="SAM" id="Phobius"/>
    </source>
</evidence>
<feature type="transmembrane region" description="Helical" evidence="7">
    <location>
        <begin position="710"/>
        <end position="727"/>
    </location>
</feature>
<dbReference type="AlphaFoldDB" id="A0AAV4V9I0"/>
<feature type="domain" description="PLAT" evidence="8">
    <location>
        <begin position="211"/>
        <end position="336"/>
    </location>
</feature>
<dbReference type="InterPro" id="IPR001024">
    <property type="entry name" value="PLAT/LH2_dom"/>
</dbReference>
<name>A0AAV4V9I0_CAEEX</name>
<comment type="caution">
    <text evidence="9">The sequence shown here is derived from an EMBL/GenBank/DDBJ whole genome shotgun (WGS) entry which is preliminary data.</text>
</comment>
<evidence type="ECO:0000259" key="8">
    <source>
        <dbReference type="PROSITE" id="PS50095"/>
    </source>
</evidence>